<evidence type="ECO:0000256" key="6">
    <source>
        <dbReference type="SAM" id="Phobius"/>
    </source>
</evidence>
<evidence type="ECO:0000313" key="8">
    <source>
        <dbReference type="Proteomes" id="UP000078476"/>
    </source>
</evidence>
<evidence type="ECO:0000256" key="3">
    <source>
        <dbReference type="ARBA" id="ARBA00022692"/>
    </source>
</evidence>
<proteinExistence type="predicted"/>
<evidence type="ECO:0000256" key="5">
    <source>
        <dbReference type="ARBA" id="ARBA00023136"/>
    </source>
</evidence>
<feature type="transmembrane region" description="Helical" evidence="6">
    <location>
        <begin position="134"/>
        <end position="153"/>
    </location>
</feature>
<name>A0A177N653_9GAMM</name>
<evidence type="ECO:0000256" key="4">
    <source>
        <dbReference type="ARBA" id="ARBA00022989"/>
    </source>
</evidence>
<dbReference type="STRING" id="980561.A1359_01425"/>
<feature type="transmembrane region" description="Helical" evidence="6">
    <location>
        <begin position="36"/>
        <end position="61"/>
    </location>
</feature>
<feature type="transmembrane region" description="Helical" evidence="6">
    <location>
        <begin position="108"/>
        <end position="128"/>
    </location>
</feature>
<organism evidence="7 8">
    <name type="scientific">Methylomonas lenta</name>
    <dbReference type="NCBI Taxonomy" id="980561"/>
    <lineage>
        <taxon>Bacteria</taxon>
        <taxon>Pseudomonadati</taxon>
        <taxon>Pseudomonadota</taxon>
        <taxon>Gammaproteobacteria</taxon>
        <taxon>Methylococcales</taxon>
        <taxon>Methylococcaceae</taxon>
        <taxon>Methylomonas</taxon>
    </lineage>
</organism>
<evidence type="ECO:0008006" key="9">
    <source>
        <dbReference type="Google" id="ProtNLM"/>
    </source>
</evidence>
<protein>
    <recommendedName>
        <fullName evidence="9">Phosphate-starvation-inducible E-like protein</fullName>
    </recommendedName>
</protein>
<dbReference type="GO" id="GO:0005886">
    <property type="term" value="C:plasma membrane"/>
    <property type="evidence" value="ECO:0007669"/>
    <property type="project" value="UniProtKB-SubCell"/>
</dbReference>
<dbReference type="EMBL" id="LUUI01000125">
    <property type="protein sequence ID" value="OAI12963.1"/>
    <property type="molecule type" value="Genomic_DNA"/>
</dbReference>
<dbReference type="Pfam" id="PF06146">
    <property type="entry name" value="PsiE"/>
    <property type="match status" value="1"/>
</dbReference>
<gene>
    <name evidence="7" type="ORF">A1359_01425</name>
</gene>
<dbReference type="AlphaFoldDB" id="A0A177N653"/>
<dbReference type="Proteomes" id="UP000078476">
    <property type="component" value="Unassembled WGS sequence"/>
</dbReference>
<evidence type="ECO:0000256" key="1">
    <source>
        <dbReference type="ARBA" id="ARBA00004651"/>
    </source>
</evidence>
<keyword evidence="2" id="KW-1003">Cell membrane</keyword>
<keyword evidence="8" id="KW-1185">Reference proteome</keyword>
<keyword evidence="4 6" id="KW-1133">Transmembrane helix</keyword>
<reference evidence="7 8" key="1">
    <citation type="submission" date="2016-03" db="EMBL/GenBank/DDBJ databases">
        <authorList>
            <person name="Ploux O."/>
        </authorList>
    </citation>
    <scope>NUCLEOTIDE SEQUENCE [LARGE SCALE GENOMIC DNA]</scope>
    <source>
        <strain evidence="7 8">R-45370</strain>
    </source>
</reference>
<dbReference type="InterPro" id="IPR020948">
    <property type="entry name" value="P_starv_induced_PsiE-like"/>
</dbReference>
<accession>A0A177N653</accession>
<keyword evidence="5 6" id="KW-0472">Membrane</keyword>
<comment type="subcellular location">
    <subcellularLocation>
        <location evidence="1">Cell membrane</location>
        <topology evidence="1">Multi-pass membrane protein</topology>
    </subcellularLocation>
</comment>
<evidence type="ECO:0000313" key="7">
    <source>
        <dbReference type="EMBL" id="OAI12963.1"/>
    </source>
</evidence>
<evidence type="ECO:0000256" key="2">
    <source>
        <dbReference type="ARBA" id="ARBA00022475"/>
    </source>
</evidence>
<keyword evidence="3 6" id="KW-0812">Transmembrane</keyword>
<sequence>MKHFKTAYKKRKSHEELPVGDEQGNILNFFHKAIRLAVTILAGLMVLVIFLGVFQVVFVLFQKLTTPPYLILSVTDLLSTFSAFLLVLIAIEIYINISLYLRSDVIPVKLVVATALMAISRKVIVFDFKYLEPSYVYASAAVVLALGVTYWLLDKKETNKHD</sequence>
<comment type="caution">
    <text evidence="7">The sequence shown here is derived from an EMBL/GenBank/DDBJ whole genome shotgun (WGS) entry which is preliminary data.</text>
</comment>